<dbReference type="PATRIC" id="fig|573060.9.peg.3774"/>
<feature type="transmembrane region" description="Helical" evidence="8">
    <location>
        <begin position="187"/>
        <end position="206"/>
    </location>
</feature>
<feature type="transmembrane region" description="Helical" evidence="8">
    <location>
        <begin position="236"/>
        <end position="260"/>
    </location>
</feature>
<comment type="similarity">
    <text evidence="2 8">Belongs to the major facilitator superfamily. Bcr/CmlA family.</text>
</comment>
<evidence type="ECO:0000256" key="8">
    <source>
        <dbReference type="RuleBase" id="RU365088"/>
    </source>
</evidence>
<dbReference type="InterPro" id="IPR011701">
    <property type="entry name" value="MFS"/>
</dbReference>
<comment type="subcellular location">
    <subcellularLocation>
        <location evidence="8">Cell inner membrane</location>
        <topology evidence="8">Multi-pass membrane protein</topology>
    </subcellularLocation>
    <subcellularLocation>
        <location evidence="1">Cell membrane</location>
        <topology evidence="1">Multi-pass membrane protein</topology>
    </subcellularLocation>
</comment>
<dbReference type="Gene3D" id="1.20.1720.10">
    <property type="entry name" value="Multidrug resistance protein D"/>
    <property type="match status" value="1"/>
</dbReference>
<dbReference type="CDD" id="cd17320">
    <property type="entry name" value="MFS_MdfA_MDR_like"/>
    <property type="match status" value="1"/>
</dbReference>
<keyword evidence="8" id="KW-0997">Cell inner membrane</keyword>
<dbReference type="InterPro" id="IPR020846">
    <property type="entry name" value="MFS_dom"/>
</dbReference>
<feature type="domain" description="Major facilitator superfamily (MFS) profile" evidence="9">
    <location>
        <begin position="33"/>
        <end position="417"/>
    </location>
</feature>
<evidence type="ECO:0000256" key="6">
    <source>
        <dbReference type="ARBA" id="ARBA00022989"/>
    </source>
</evidence>
<feature type="transmembrane region" description="Helical" evidence="8">
    <location>
        <begin position="329"/>
        <end position="354"/>
    </location>
</feature>
<dbReference type="EMBL" id="ACQT01000029">
    <property type="protein sequence ID" value="EER61033.1"/>
    <property type="molecule type" value="Genomic_DNA"/>
</dbReference>
<dbReference type="PANTHER" id="PTHR23502">
    <property type="entry name" value="MAJOR FACILITATOR SUPERFAMILY"/>
    <property type="match status" value="1"/>
</dbReference>
<feature type="transmembrane region" description="Helical" evidence="8">
    <location>
        <begin position="33"/>
        <end position="52"/>
    </location>
</feature>
<dbReference type="GO" id="GO:0005886">
    <property type="term" value="C:plasma membrane"/>
    <property type="evidence" value="ECO:0007669"/>
    <property type="project" value="UniProtKB-SubCell"/>
</dbReference>
<name>C5T3C1_ACIDE</name>
<dbReference type="GO" id="GO:1990961">
    <property type="term" value="P:xenobiotic detoxification by transmembrane export across the plasma membrane"/>
    <property type="evidence" value="ECO:0007669"/>
    <property type="project" value="InterPro"/>
</dbReference>
<sequence>MFQEMEDRPSNALPAVPSSAPDGAAAADTAWRVLAVLSALMGFASISTDFYLPAMPAMAAALHAGHGMLEFSITGYLIGFSVGQLFWGPVSDKFGRRLPVAAGLVLFIIGSVGCALAGSAETIIGWRIVQALGASACVVISRAIVRDLYEGARAARMLSTLMVVMAIAPLLGPIIGAQVAAWAGWRAIFWLLVALGLASLVALYTIPETLSPLRRHGGRLSGAFARYAKLLTERRILAYAGAGGFFYAGMFAYIAGTPFAYITYHHLPAQHYGLLFGAGILGIMATNVLNARLVTRLGADRLLVAGALIAALAGIACAVATWMDWGGLWGLLLPLFVFISCTGLIVANSVAGALAEFSMQAGSVSALVGALQYGSGIAGSGLVGFFADGTPRPMGWVIAVAGIGSVLCARSLVQAPRKGAQIEQAI</sequence>
<evidence type="ECO:0000256" key="4">
    <source>
        <dbReference type="ARBA" id="ARBA00022475"/>
    </source>
</evidence>
<feature type="transmembrane region" description="Helical" evidence="8">
    <location>
        <begin position="302"/>
        <end position="323"/>
    </location>
</feature>
<protein>
    <recommendedName>
        <fullName evidence="8">Bcr/CflA family efflux transporter</fullName>
    </recommendedName>
</protein>
<keyword evidence="6 8" id="KW-1133">Transmembrane helix</keyword>
<keyword evidence="7 8" id="KW-0472">Membrane</keyword>
<keyword evidence="3 8" id="KW-0813">Transport</keyword>
<dbReference type="NCBIfam" id="TIGR00710">
    <property type="entry name" value="efflux_Bcr_CflA"/>
    <property type="match status" value="1"/>
</dbReference>
<feature type="transmembrane region" description="Helical" evidence="8">
    <location>
        <begin position="98"/>
        <end position="118"/>
    </location>
</feature>
<evidence type="ECO:0000256" key="1">
    <source>
        <dbReference type="ARBA" id="ARBA00004651"/>
    </source>
</evidence>
<reference evidence="10 11" key="1">
    <citation type="submission" date="2009-05" db="EMBL/GenBank/DDBJ databases">
        <title>The draft genome of Acidovorax delafieldii 2AN.</title>
        <authorList>
            <consortium name="US DOE Joint Genome Institute (JGI-PGF)"/>
            <person name="Lucas S."/>
            <person name="Copeland A."/>
            <person name="Lapidus A."/>
            <person name="Glavina del Rio T."/>
            <person name="Tice H."/>
            <person name="Bruce D."/>
            <person name="Goodwin L."/>
            <person name="Pitluck S."/>
            <person name="Larimer F."/>
            <person name="Land M.L."/>
            <person name="Hauser L."/>
            <person name="Shelobolina E.S."/>
            <person name="Picardal F."/>
            <person name="Roden E."/>
            <person name="Emerson D."/>
        </authorList>
    </citation>
    <scope>NUCLEOTIDE SEQUENCE [LARGE SCALE GENOMIC DNA]</scope>
    <source>
        <strain evidence="10 11">2AN</strain>
    </source>
</reference>
<dbReference type="Pfam" id="PF07690">
    <property type="entry name" value="MFS_1"/>
    <property type="match status" value="1"/>
</dbReference>
<keyword evidence="11" id="KW-1185">Reference proteome</keyword>
<feature type="transmembrane region" description="Helical" evidence="8">
    <location>
        <begin position="124"/>
        <end position="145"/>
    </location>
</feature>
<feature type="transmembrane region" description="Helical" evidence="8">
    <location>
        <begin position="157"/>
        <end position="181"/>
    </location>
</feature>
<evidence type="ECO:0000313" key="11">
    <source>
        <dbReference type="Proteomes" id="UP000003856"/>
    </source>
</evidence>
<feature type="transmembrane region" description="Helical" evidence="8">
    <location>
        <begin position="64"/>
        <end position="86"/>
    </location>
</feature>
<dbReference type="PANTHER" id="PTHR23502:SF132">
    <property type="entry name" value="POLYAMINE TRANSPORTER 2-RELATED"/>
    <property type="match status" value="1"/>
</dbReference>
<evidence type="ECO:0000313" key="10">
    <source>
        <dbReference type="EMBL" id="EER61033.1"/>
    </source>
</evidence>
<feature type="transmembrane region" description="Helical" evidence="8">
    <location>
        <begin position="272"/>
        <end position="290"/>
    </location>
</feature>
<feature type="transmembrane region" description="Helical" evidence="8">
    <location>
        <begin position="393"/>
        <end position="413"/>
    </location>
</feature>
<dbReference type="RefSeq" id="WP_005794867.1">
    <property type="nucleotide sequence ID" value="NZ_ACQT01000029.1"/>
</dbReference>
<dbReference type="PROSITE" id="PS50850">
    <property type="entry name" value="MFS"/>
    <property type="match status" value="1"/>
</dbReference>
<dbReference type="InterPro" id="IPR004812">
    <property type="entry name" value="Efflux_drug-R_Bcr/CmlA"/>
</dbReference>
<keyword evidence="4" id="KW-1003">Cell membrane</keyword>
<evidence type="ECO:0000256" key="5">
    <source>
        <dbReference type="ARBA" id="ARBA00022692"/>
    </source>
</evidence>
<proteinExistence type="inferred from homology"/>
<dbReference type="InterPro" id="IPR036259">
    <property type="entry name" value="MFS_trans_sf"/>
</dbReference>
<evidence type="ECO:0000256" key="2">
    <source>
        <dbReference type="ARBA" id="ARBA00006236"/>
    </source>
</evidence>
<evidence type="ECO:0000256" key="7">
    <source>
        <dbReference type="ARBA" id="ARBA00023136"/>
    </source>
</evidence>
<dbReference type="GO" id="GO:0042910">
    <property type="term" value="F:xenobiotic transmembrane transporter activity"/>
    <property type="evidence" value="ECO:0007669"/>
    <property type="project" value="InterPro"/>
</dbReference>
<accession>C5T3C1</accession>
<dbReference type="FunFam" id="1.20.1720.10:FF:000005">
    <property type="entry name" value="Bcr/CflA family efflux transporter"/>
    <property type="match status" value="1"/>
</dbReference>
<evidence type="ECO:0000259" key="9">
    <source>
        <dbReference type="PROSITE" id="PS50850"/>
    </source>
</evidence>
<dbReference type="AlphaFoldDB" id="C5T3C1"/>
<organism evidence="10 11">
    <name type="scientific">Acidovorax delafieldii 2AN</name>
    <dbReference type="NCBI Taxonomy" id="573060"/>
    <lineage>
        <taxon>Bacteria</taxon>
        <taxon>Pseudomonadati</taxon>
        <taxon>Pseudomonadota</taxon>
        <taxon>Betaproteobacteria</taxon>
        <taxon>Burkholderiales</taxon>
        <taxon>Comamonadaceae</taxon>
        <taxon>Acidovorax</taxon>
    </lineage>
</organism>
<dbReference type="GO" id="GO:0015385">
    <property type="term" value="F:sodium:proton antiporter activity"/>
    <property type="evidence" value="ECO:0007669"/>
    <property type="project" value="TreeGrafter"/>
</dbReference>
<dbReference type="Proteomes" id="UP000003856">
    <property type="component" value="Unassembled WGS sequence"/>
</dbReference>
<gene>
    <name evidence="10" type="ORF">AcdelDRAFT_1401</name>
</gene>
<dbReference type="SUPFAM" id="SSF103473">
    <property type="entry name" value="MFS general substrate transporter"/>
    <property type="match status" value="1"/>
</dbReference>
<feature type="transmembrane region" description="Helical" evidence="8">
    <location>
        <begin position="366"/>
        <end position="387"/>
    </location>
</feature>
<comment type="caution">
    <text evidence="10">The sequence shown here is derived from an EMBL/GenBank/DDBJ whole genome shotgun (WGS) entry which is preliminary data.</text>
</comment>
<keyword evidence="5 8" id="KW-0812">Transmembrane</keyword>
<evidence type="ECO:0000256" key="3">
    <source>
        <dbReference type="ARBA" id="ARBA00022448"/>
    </source>
</evidence>